<accession>A0AAQ3WRK0</accession>
<dbReference type="AlphaFoldDB" id="A0AAQ3WRK0"/>
<feature type="region of interest" description="Disordered" evidence="1">
    <location>
        <begin position="1"/>
        <end position="60"/>
    </location>
</feature>
<feature type="compositionally biased region" description="Polar residues" evidence="1">
    <location>
        <begin position="29"/>
        <end position="45"/>
    </location>
</feature>
<proteinExistence type="predicted"/>
<gene>
    <name evidence="2" type="ORF">U9M48_019801</name>
</gene>
<dbReference type="Proteomes" id="UP001341281">
    <property type="component" value="Chromosome 04"/>
</dbReference>
<dbReference type="EMBL" id="CP144748">
    <property type="protein sequence ID" value="WVZ71185.1"/>
    <property type="molecule type" value="Genomic_DNA"/>
</dbReference>
<protein>
    <submittedName>
        <fullName evidence="2">Uncharacterized protein</fullName>
    </submittedName>
</protein>
<keyword evidence="3" id="KW-1185">Reference proteome</keyword>
<reference evidence="2 3" key="1">
    <citation type="submission" date="2024-02" db="EMBL/GenBank/DDBJ databases">
        <title>High-quality chromosome-scale genome assembly of Pensacola bahiagrass (Paspalum notatum Flugge var. saurae).</title>
        <authorList>
            <person name="Vega J.M."/>
            <person name="Podio M."/>
            <person name="Orjuela J."/>
            <person name="Siena L.A."/>
            <person name="Pessino S.C."/>
            <person name="Combes M.C."/>
            <person name="Mariac C."/>
            <person name="Albertini E."/>
            <person name="Pupilli F."/>
            <person name="Ortiz J.P.A."/>
            <person name="Leblanc O."/>
        </authorList>
    </citation>
    <scope>NUCLEOTIDE SEQUENCE [LARGE SCALE GENOMIC DNA]</scope>
    <source>
        <strain evidence="2">R1</strain>
        <tissue evidence="2">Leaf</tissue>
    </source>
</reference>
<organism evidence="2 3">
    <name type="scientific">Paspalum notatum var. saurae</name>
    <dbReference type="NCBI Taxonomy" id="547442"/>
    <lineage>
        <taxon>Eukaryota</taxon>
        <taxon>Viridiplantae</taxon>
        <taxon>Streptophyta</taxon>
        <taxon>Embryophyta</taxon>
        <taxon>Tracheophyta</taxon>
        <taxon>Spermatophyta</taxon>
        <taxon>Magnoliopsida</taxon>
        <taxon>Liliopsida</taxon>
        <taxon>Poales</taxon>
        <taxon>Poaceae</taxon>
        <taxon>PACMAD clade</taxon>
        <taxon>Panicoideae</taxon>
        <taxon>Andropogonodae</taxon>
        <taxon>Paspaleae</taxon>
        <taxon>Paspalinae</taxon>
        <taxon>Paspalum</taxon>
    </lineage>
</organism>
<evidence type="ECO:0000313" key="3">
    <source>
        <dbReference type="Proteomes" id="UP001341281"/>
    </source>
</evidence>
<sequence length="93" mass="10025">MPPMDPASTSYTPMHPSPQHVTPMDPPSMSYTPMGTSLQPQSSMPYQPMGPATSMSFTPIRPRTTGFNLFEGVQGPTSRTWNTTGTISLALHG</sequence>
<evidence type="ECO:0000313" key="2">
    <source>
        <dbReference type="EMBL" id="WVZ71185.1"/>
    </source>
</evidence>
<evidence type="ECO:0000256" key="1">
    <source>
        <dbReference type="SAM" id="MobiDB-lite"/>
    </source>
</evidence>
<name>A0AAQ3WRK0_PASNO</name>